<organism evidence="15 16">
    <name type="scientific">Oceanospirillum multiglobuliferum</name>
    <dbReference type="NCBI Taxonomy" id="64969"/>
    <lineage>
        <taxon>Bacteria</taxon>
        <taxon>Pseudomonadati</taxon>
        <taxon>Pseudomonadota</taxon>
        <taxon>Gammaproteobacteria</taxon>
        <taxon>Oceanospirillales</taxon>
        <taxon>Oceanospirillaceae</taxon>
        <taxon>Oceanospirillum</taxon>
    </lineage>
</organism>
<dbReference type="InterPro" id="IPR003661">
    <property type="entry name" value="HisK_dim/P_dom"/>
</dbReference>
<keyword evidence="11" id="KW-0472">Membrane</keyword>
<dbReference type="InterPro" id="IPR004358">
    <property type="entry name" value="Sig_transdc_His_kin-like_C"/>
</dbReference>
<feature type="domain" description="Response regulatory" evidence="14">
    <location>
        <begin position="127"/>
        <end position="244"/>
    </location>
</feature>
<dbReference type="RefSeq" id="WP_078744763.1">
    <property type="nucleotide sequence ID" value="NZ_FUXG01000006.1"/>
</dbReference>
<dbReference type="Gene3D" id="3.40.50.2300">
    <property type="match status" value="2"/>
</dbReference>
<dbReference type="Pfam" id="PF00512">
    <property type="entry name" value="HisKA"/>
    <property type="match status" value="1"/>
</dbReference>
<dbReference type="PRINTS" id="PR00344">
    <property type="entry name" value="BCTRLSENSOR"/>
</dbReference>
<dbReference type="OrthoDB" id="9812260at2"/>
<evidence type="ECO:0000256" key="5">
    <source>
        <dbReference type="ARBA" id="ARBA00022553"/>
    </source>
</evidence>
<keyword evidence="4" id="KW-1003">Cell membrane</keyword>
<dbReference type="SUPFAM" id="SSF55874">
    <property type="entry name" value="ATPase domain of HSP90 chaperone/DNA topoisomerase II/histidine kinase"/>
    <property type="match status" value="1"/>
</dbReference>
<dbReference type="AlphaFoldDB" id="A0A1T4NJR9"/>
<accession>A0A1T4NJR9</accession>
<gene>
    <name evidence="15" type="ORF">BTE48_07765</name>
</gene>
<feature type="modified residue" description="4-aspartylphosphate" evidence="12">
    <location>
        <position position="177"/>
    </location>
</feature>
<name>A0A1T4NJR9_9GAMM</name>
<proteinExistence type="predicted"/>
<comment type="catalytic activity">
    <reaction evidence="1">
        <text>ATP + protein L-histidine = ADP + protein N-phospho-L-histidine.</text>
        <dbReference type="EC" id="2.7.13.3"/>
    </reaction>
</comment>
<dbReference type="EMBL" id="MTSM01000007">
    <property type="protein sequence ID" value="OPX55776.1"/>
    <property type="molecule type" value="Genomic_DNA"/>
</dbReference>
<protein>
    <recommendedName>
        <fullName evidence="3">histidine kinase</fullName>
        <ecNumber evidence="3">2.7.13.3</ecNumber>
    </recommendedName>
</protein>
<evidence type="ECO:0000313" key="16">
    <source>
        <dbReference type="Proteomes" id="UP000191418"/>
    </source>
</evidence>
<dbReference type="PROSITE" id="PS50109">
    <property type="entry name" value="HIS_KIN"/>
    <property type="match status" value="1"/>
</dbReference>
<dbReference type="GO" id="GO:0005886">
    <property type="term" value="C:plasma membrane"/>
    <property type="evidence" value="ECO:0007669"/>
    <property type="project" value="UniProtKB-SubCell"/>
</dbReference>
<keyword evidence="10" id="KW-0902">Two-component regulatory system</keyword>
<dbReference type="CDD" id="cd00082">
    <property type="entry name" value="HisKA"/>
    <property type="match status" value="1"/>
</dbReference>
<dbReference type="PROSITE" id="PS50110">
    <property type="entry name" value="RESPONSE_REGULATORY"/>
    <property type="match status" value="2"/>
</dbReference>
<keyword evidence="6" id="KW-0808">Transferase</keyword>
<dbReference type="SUPFAM" id="SSF47384">
    <property type="entry name" value="Homodimeric domain of signal transducing histidine kinase"/>
    <property type="match status" value="1"/>
</dbReference>
<feature type="domain" description="Histidine kinase" evidence="13">
    <location>
        <begin position="273"/>
        <end position="490"/>
    </location>
</feature>
<dbReference type="STRING" id="64969.SAMN02745127_01138"/>
<keyword evidence="16" id="KW-1185">Reference proteome</keyword>
<evidence type="ECO:0000256" key="9">
    <source>
        <dbReference type="ARBA" id="ARBA00022840"/>
    </source>
</evidence>
<dbReference type="Gene3D" id="3.30.565.10">
    <property type="entry name" value="Histidine kinase-like ATPase, C-terminal domain"/>
    <property type="match status" value="1"/>
</dbReference>
<dbReference type="InterPro" id="IPR003594">
    <property type="entry name" value="HATPase_dom"/>
</dbReference>
<evidence type="ECO:0000259" key="13">
    <source>
        <dbReference type="PROSITE" id="PS50109"/>
    </source>
</evidence>
<evidence type="ECO:0000256" key="6">
    <source>
        <dbReference type="ARBA" id="ARBA00022679"/>
    </source>
</evidence>
<dbReference type="EC" id="2.7.13.3" evidence="3"/>
<reference evidence="15 16" key="1">
    <citation type="submission" date="2017-01" db="EMBL/GenBank/DDBJ databases">
        <title>Genome Sequencing of a Marine Spirillum, Oceanospirillum multiglobuliferum ATCC 33336, from Japan.</title>
        <authorList>
            <person name="Carney J.G."/>
            <person name="Trachtenberg A.M."/>
            <person name="Rheaume B.A."/>
            <person name="Linnane J.D."/>
            <person name="Pitts N.L."/>
            <person name="Mykles D.L."/>
            <person name="Maclea K.S."/>
        </authorList>
    </citation>
    <scope>NUCLEOTIDE SEQUENCE [LARGE SCALE GENOMIC DNA]</scope>
    <source>
        <strain evidence="15 16">ATCC 33336</strain>
    </source>
</reference>
<dbReference type="SUPFAM" id="SSF52172">
    <property type="entry name" value="CheY-like"/>
    <property type="match status" value="2"/>
</dbReference>
<evidence type="ECO:0000256" key="12">
    <source>
        <dbReference type="PROSITE-ProRule" id="PRU00169"/>
    </source>
</evidence>
<dbReference type="FunFam" id="3.30.565.10:FF:000023">
    <property type="entry name" value="PAS domain-containing sensor histidine kinase"/>
    <property type="match status" value="1"/>
</dbReference>
<dbReference type="SMART" id="SM00387">
    <property type="entry name" value="HATPase_c"/>
    <property type="match status" value="1"/>
</dbReference>
<dbReference type="InterPro" id="IPR036097">
    <property type="entry name" value="HisK_dim/P_sf"/>
</dbReference>
<dbReference type="Proteomes" id="UP000191418">
    <property type="component" value="Unassembled WGS sequence"/>
</dbReference>
<evidence type="ECO:0000256" key="8">
    <source>
        <dbReference type="ARBA" id="ARBA00022777"/>
    </source>
</evidence>
<keyword evidence="5 12" id="KW-0597">Phosphoprotein</keyword>
<evidence type="ECO:0000313" key="15">
    <source>
        <dbReference type="EMBL" id="OPX55776.1"/>
    </source>
</evidence>
<dbReference type="PANTHER" id="PTHR43047">
    <property type="entry name" value="TWO-COMPONENT HISTIDINE PROTEIN KINASE"/>
    <property type="match status" value="1"/>
</dbReference>
<dbReference type="GO" id="GO:0009927">
    <property type="term" value="F:histidine phosphotransfer kinase activity"/>
    <property type="evidence" value="ECO:0007669"/>
    <property type="project" value="TreeGrafter"/>
</dbReference>
<evidence type="ECO:0000256" key="7">
    <source>
        <dbReference type="ARBA" id="ARBA00022741"/>
    </source>
</evidence>
<dbReference type="SMART" id="SM00388">
    <property type="entry name" value="HisKA"/>
    <property type="match status" value="1"/>
</dbReference>
<evidence type="ECO:0000256" key="1">
    <source>
        <dbReference type="ARBA" id="ARBA00000085"/>
    </source>
</evidence>
<dbReference type="Pfam" id="PF02518">
    <property type="entry name" value="HATPase_c"/>
    <property type="match status" value="1"/>
</dbReference>
<evidence type="ECO:0000256" key="2">
    <source>
        <dbReference type="ARBA" id="ARBA00004236"/>
    </source>
</evidence>
<dbReference type="GO" id="GO:0005524">
    <property type="term" value="F:ATP binding"/>
    <property type="evidence" value="ECO:0007669"/>
    <property type="project" value="UniProtKB-KW"/>
</dbReference>
<keyword evidence="9" id="KW-0067">ATP-binding</keyword>
<dbReference type="InterPro" id="IPR005467">
    <property type="entry name" value="His_kinase_dom"/>
</dbReference>
<evidence type="ECO:0000259" key="14">
    <source>
        <dbReference type="PROSITE" id="PS50110"/>
    </source>
</evidence>
<dbReference type="Gene3D" id="1.10.287.130">
    <property type="match status" value="1"/>
</dbReference>
<dbReference type="SMART" id="SM00448">
    <property type="entry name" value="REC"/>
    <property type="match status" value="2"/>
</dbReference>
<dbReference type="GO" id="GO:0000155">
    <property type="term" value="F:phosphorelay sensor kinase activity"/>
    <property type="evidence" value="ECO:0007669"/>
    <property type="project" value="InterPro"/>
</dbReference>
<dbReference type="PANTHER" id="PTHR43047:SF72">
    <property type="entry name" value="OSMOSENSING HISTIDINE PROTEIN KINASE SLN1"/>
    <property type="match status" value="1"/>
</dbReference>
<comment type="subcellular location">
    <subcellularLocation>
        <location evidence="2">Cell membrane</location>
    </subcellularLocation>
</comment>
<dbReference type="Pfam" id="PF00072">
    <property type="entry name" value="Response_reg"/>
    <property type="match status" value="1"/>
</dbReference>
<evidence type="ECO:0000256" key="10">
    <source>
        <dbReference type="ARBA" id="ARBA00023012"/>
    </source>
</evidence>
<keyword evidence="8" id="KW-0418">Kinase</keyword>
<comment type="caution">
    <text evidence="12">Lacks conserved residue(s) required for the propagation of feature annotation.</text>
</comment>
<evidence type="ECO:0000256" key="3">
    <source>
        <dbReference type="ARBA" id="ARBA00012438"/>
    </source>
</evidence>
<dbReference type="InterPro" id="IPR001789">
    <property type="entry name" value="Sig_transdc_resp-reg_receiver"/>
</dbReference>
<dbReference type="InterPro" id="IPR036890">
    <property type="entry name" value="HATPase_C_sf"/>
</dbReference>
<dbReference type="InterPro" id="IPR011006">
    <property type="entry name" value="CheY-like_superfamily"/>
</dbReference>
<evidence type="ECO:0000256" key="11">
    <source>
        <dbReference type="ARBA" id="ARBA00023136"/>
    </source>
</evidence>
<comment type="caution">
    <text evidence="15">The sequence shown here is derived from an EMBL/GenBank/DDBJ whole genome shotgun (WGS) entry which is preliminary data.</text>
</comment>
<keyword evidence="7" id="KW-0547">Nucleotide-binding</keyword>
<sequence length="492" mass="55105">MSYSVLLVDNSPIFLNILKEAILSQCQFSLRVYTASSRADALEHIENRTDWLAIVSGYELNDAGSGELIYDCILRNIPTIVLTATLEEQSRKQALKLNIVDYFSKDTNCFYDVASLIGQLKDNHRHKILIIDDSKAFCDFAARLLSCQNYQVINCNTALEALDILKSTDDITLTLVDYILPDIDGSQLIPRIRKLRDANSLPIIAISAFNEKNIAARMIKAGASDFLLKPVDQEELLLRIRNSLKMLDHFNAVLQSKIDAQKANEAKSYFLSRISHELRTPLNAIIGFSQLLATDEDITDEQTECIDEINTASKHLLHLVNEVLDLSHIESGKLEVHYHPVAFKKLISETVNMLAPLAKQKQVNVIEQLNNIECNHINTDPHRLKQILLNLLSNGIKYNKEGGELKISTYQDEYQIRIDVEDTGLGIPQRKLADLFDPFTRVHNDLHKIEGTGLGLSISKRLAEALSGDLSVSSQEGIGSTFSLSLPLTPKV</sequence>
<dbReference type="CDD" id="cd16922">
    <property type="entry name" value="HATPase_EvgS-ArcB-TorS-like"/>
    <property type="match status" value="1"/>
</dbReference>
<evidence type="ECO:0000256" key="4">
    <source>
        <dbReference type="ARBA" id="ARBA00022475"/>
    </source>
</evidence>
<feature type="domain" description="Response regulatory" evidence="14">
    <location>
        <begin position="4"/>
        <end position="120"/>
    </location>
</feature>